<keyword evidence="11" id="KW-1185">Reference proteome</keyword>
<feature type="region of interest" description="Disordered" evidence="9">
    <location>
        <begin position="134"/>
        <end position="249"/>
    </location>
</feature>
<evidence type="ECO:0000256" key="1">
    <source>
        <dbReference type="ARBA" id="ARBA00004273"/>
    </source>
</evidence>
<reference evidence="10" key="1">
    <citation type="submission" date="2020-10" db="EMBL/GenBank/DDBJ databases">
        <authorList>
            <person name="Han B."/>
            <person name="Lu T."/>
            <person name="Zhao Q."/>
            <person name="Huang X."/>
            <person name="Zhao Y."/>
        </authorList>
    </citation>
    <scope>NUCLEOTIDE SEQUENCE</scope>
</reference>
<feature type="coiled-coil region" evidence="8">
    <location>
        <begin position="324"/>
        <end position="422"/>
    </location>
</feature>
<keyword evidence="7" id="KW-0472">Membrane</keyword>
<evidence type="ECO:0008006" key="12">
    <source>
        <dbReference type="Google" id="ProtNLM"/>
    </source>
</evidence>
<evidence type="ECO:0000256" key="6">
    <source>
        <dbReference type="ARBA" id="ARBA00023128"/>
    </source>
</evidence>
<comment type="subcellular location">
    <subcellularLocation>
        <location evidence="1">Mitochondrion inner membrane</location>
    </subcellularLocation>
</comment>
<sequence>MLRRFMRDLRPLRSLARVPRPISGESPTFLKSRSNSTKAAPKSSTQNAAPGPQGQPSQSGSNVSKLVLGTLVVVAAAMGAHQLGYIDLQFKDKKLPFSLKKEDAVKVYEDLKIPSEQKVDQTQNVSVPNTEIVQEGNNEANTLKDVRNDGVGAPEVPTNGDQPVPAKEKKSETLAHETHQVPDEHGSDTKMPSEDSPAVELKRVPIDDNESGEVPHEQQTDKIDSTVPPVQSTPTTVSTYDHPTDPDAPKDLTGAVAVEQKSLAETYLLQDKPDVSKDATIKEKRSDEVVREKTYEDGKIVLDIIEAIHAAEKKQADVDAYMYSEERRKLKEKYEKELKDTRARELMYAEEAAILDKELKKEKLKNAAAIKELQEKAEQKLQDELQRKDEETSQQIEKAQEIAKAELAAAVAKEKASQIEQIAEANLNIDALCMAFYARSEEARQSHSVHKLALGTLALEHALSSGSPIRSEVELLRKSVEGIDKDSLLELALSSLPEDVLDYGSDTRMGLKQKFNSLKETIRHFSLLPAGGGGILAHAVARVASSIKIKGDNSGDGIESLINKVESLIVDGDLSTAVDALEQGLHGTEAEEIATEWVKQARKRAIAEQTLALLHACTSSTTFS</sequence>
<comment type="caution">
    <text evidence="10">The sequence shown here is derived from an EMBL/GenBank/DDBJ whole genome shotgun (WGS) entry which is preliminary data.</text>
</comment>
<evidence type="ECO:0000256" key="4">
    <source>
        <dbReference type="ARBA" id="ARBA00022792"/>
    </source>
</evidence>
<dbReference type="GO" id="GO:0042407">
    <property type="term" value="P:cristae formation"/>
    <property type="evidence" value="ECO:0007669"/>
    <property type="project" value="TreeGrafter"/>
</dbReference>
<feature type="region of interest" description="Disordered" evidence="9">
    <location>
        <begin position="19"/>
        <end position="61"/>
    </location>
</feature>
<keyword evidence="5" id="KW-1133">Transmembrane helix</keyword>
<dbReference type="InterPro" id="IPR019133">
    <property type="entry name" value="MIC60"/>
</dbReference>
<evidence type="ECO:0000256" key="7">
    <source>
        <dbReference type="ARBA" id="ARBA00023136"/>
    </source>
</evidence>
<evidence type="ECO:0000313" key="11">
    <source>
        <dbReference type="Proteomes" id="UP000604825"/>
    </source>
</evidence>
<dbReference type="PANTHER" id="PTHR15415:SF7">
    <property type="entry name" value="MICOS COMPLEX SUBUNIT MIC60"/>
    <property type="match status" value="1"/>
</dbReference>
<dbReference type="OrthoDB" id="10261039at2759"/>
<dbReference type="GO" id="GO:0061617">
    <property type="term" value="C:MICOS complex"/>
    <property type="evidence" value="ECO:0007669"/>
    <property type="project" value="TreeGrafter"/>
</dbReference>
<gene>
    <name evidence="10" type="ORF">NCGR_LOCUS42859</name>
</gene>
<keyword evidence="8" id="KW-0175">Coiled coil</keyword>
<dbReference type="EMBL" id="CAJGYO010000011">
    <property type="protein sequence ID" value="CAD6259419.1"/>
    <property type="molecule type" value="Genomic_DNA"/>
</dbReference>
<evidence type="ECO:0000256" key="8">
    <source>
        <dbReference type="SAM" id="Coils"/>
    </source>
</evidence>
<feature type="compositionally biased region" description="Low complexity" evidence="9">
    <location>
        <begin position="225"/>
        <end position="239"/>
    </location>
</feature>
<evidence type="ECO:0000256" key="9">
    <source>
        <dbReference type="SAM" id="MobiDB-lite"/>
    </source>
</evidence>
<dbReference type="Proteomes" id="UP000604825">
    <property type="component" value="Unassembled WGS sequence"/>
</dbReference>
<accession>A0A811QT90</accession>
<organism evidence="10 11">
    <name type="scientific">Miscanthus lutarioriparius</name>
    <dbReference type="NCBI Taxonomy" id="422564"/>
    <lineage>
        <taxon>Eukaryota</taxon>
        <taxon>Viridiplantae</taxon>
        <taxon>Streptophyta</taxon>
        <taxon>Embryophyta</taxon>
        <taxon>Tracheophyta</taxon>
        <taxon>Spermatophyta</taxon>
        <taxon>Magnoliopsida</taxon>
        <taxon>Liliopsida</taxon>
        <taxon>Poales</taxon>
        <taxon>Poaceae</taxon>
        <taxon>PACMAD clade</taxon>
        <taxon>Panicoideae</taxon>
        <taxon>Andropogonodae</taxon>
        <taxon>Andropogoneae</taxon>
        <taxon>Saccharinae</taxon>
        <taxon>Miscanthus</taxon>
    </lineage>
</organism>
<dbReference type="PANTHER" id="PTHR15415">
    <property type="entry name" value="MITOFILIN"/>
    <property type="match status" value="1"/>
</dbReference>
<protein>
    <recommendedName>
        <fullName evidence="12">Formation of crista junctions protein 1</fullName>
    </recommendedName>
</protein>
<keyword evidence="3" id="KW-0812">Transmembrane</keyword>
<evidence type="ECO:0000256" key="5">
    <source>
        <dbReference type="ARBA" id="ARBA00022989"/>
    </source>
</evidence>
<dbReference type="AlphaFoldDB" id="A0A811QT90"/>
<evidence type="ECO:0000256" key="3">
    <source>
        <dbReference type="ARBA" id="ARBA00022692"/>
    </source>
</evidence>
<keyword evidence="6" id="KW-0496">Mitochondrion</keyword>
<comment type="similarity">
    <text evidence="2">Belongs to the MICOS complex subunit Mic60 family.</text>
</comment>
<feature type="compositionally biased region" description="Polar residues" evidence="9">
    <location>
        <begin position="25"/>
        <end position="48"/>
    </location>
</feature>
<feature type="compositionally biased region" description="Basic and acidic residues" evidence="9">
    <location>
        <begin position="166"/>
        <end position="193"/>
    </location>
</feature>
<feature type="compositionally biased region" description="Basic and acidic residues" evidence="9">
    <location>
        <begin position="213"/>
        <end position="224"/>
    </location>
</feature>
<name>A0A811QT90_9POAL</name>
<feature type="compositionally biased region" description="Low complexity" evidence="9">
    <location>
        <begin position="50"/>
        <end position="61"/>
    </location>
</feature>
<dbReference type="Pfam" id="PF09731">
    <property type="entry name" value="Mitofilin"/>
    <property type="match status" value="1"/>
</dbReference>
<evidence type="ECO:0000313" key="10">
    <source>
        <dbReference type="EMBL" id="CAD6259419.1"/>
    </source>
</evidence>
<proteinExistence type="inferred from homology"/>
<keyword evidence="4" id="KW-0999">Mitochondrion inner membrane</keyword>
<evidence type="ECO:0000256" key="2">
    <source>
        <dbReference type="ARBA" id="ARBA00010877"/>
    </source>
</evidence>